<evidence type="ECO:0000313" key="2">
    <source>
        <dbReference type="EMBL" id="NIR74677.1"/>
    </source>
</evidence>
<protein>
    <recommendedName>
        <fullName evidence="4">Zinc-finger domain-containing protein</fullName>
    </recommendedName>
</protein>
<dbReference type="EMBL" id="JAACAK010000047">
    <property type="protein sequence ID" value="NIR74677.1"/>
    <property type="molecule type" value="Genomic_DNA"/>
</dbReference>
<name>A0AAE4Z8Z0_9BACT</name>
<gene>
    <name evidence="2" type="ORF">GWO12_06140</name>
</gene>
<organism evidence="2 3">
    <name type="scientific">Candidatus Kutchimonas denitrificans</name>
    <dbReference type="NCBI Taxonomy" id="3056748"/>
    <lineage>
        <taxon>Bacteria</taxon>
        <taxon>Pseudomonadati</taxon>
        <taxon>Gemmatimonadota</taxon>
        <taxon>Gemmatimonadia</taxon>
        <taxon>Candidatus Palauibacterales</taxon>
        <taxon>Candidatus Palauibacteraceae</taxon>
        <taxon>Candidatus Kutchimonas</taxon>
    </lineage>
</organism>
<proteinExistence type="predicted"/>
<sequence>MKKSIDCEVFEDQLETLKTGTLLDDGIEQLQRHAASCPDCAMLLRMHEQLEPESLKELERSVPDEYVDSMWSRVRAEIATRESTRGRIGRGWTASRWLVPTLAAASIALLVSTAFLLGELSRVRASERALAREVAEHDRRLADLELTSSEGSAALAGLTGRTWERQLARRESVSMGELREMLGRVPPETTILGPTRLDLGELPTWVALGWRDALDEIDGEDGVQAGELLRALEKVDLGPDTRIPVDRLLAVTRSGGRS</sequence>
<keyword evidence="1" id="KW-0812">Transmembrane</keyword>
<dbReference type="AlphaFoldDB" id="A0AAE4Z8Z0"/>
<dbReference type="Proteomes" id="UP000702544">
    <property type="component" value="Unassembled WGS sequence"/>
</dbReference>
<keyword evidence="1" id="KW-0472">Membrane</keyword>
<evidence type="ECO:0000313" key="3">
    <source>
        <dbReference type="Proteomes" id="UP000702544"/>
    </source>
</evidence>
<evidence type="ECO:0008006" key="4">
    <source>
        <dbReference type="Google" id="ProtNLM"/>
    </source>
</evidence>
<accession>A0AAE4Z8Z0</accession>
<comment type="caution">
    <text evidence="2">The sequence shown here is derived from an EMBL/GenBank/DDBJ whole genome shotgun (WGS) entry which is preliminary data.</text>
</comment>
<feature type="transmembrane region" description="Helical" evidence="1">
    <location>
        <begin position="97"/>
        <end position="118"/>
    </location>
</feature>
<keyword evidence="1" id="KW-1133">Transmembrane helix</keyword>
<evidence type="ECO:0000256" key="1">
    <source>
        <dbReference type="SAM" id="Phobius"/>
    </source>
</evidence>
<reference evidence="2 3" key="1">
    <citation type="submission" date="2020-01" db="EMBL/GenBank/DDBJ databases">
        <title>Genomes assembled from Gulf of Kutch pelagic sediment metagenomes.</title>
        <authorList>
            <person name="Chandrashekar M."/>
            <person name="Mahajan M.S."/>
            <person name="Dave K.J."/>
            <person name="Vatsa P."/>
            <person name="Nathani N.M."/>
        </authorList>
    </citation>
    <scope>NUCLEOTIDE SEQUENCE [LARGE SCALE GENOMIC DNA]</scope>
    <source>
        <strain evidence="2">KS3-K002</strain>
    </source>
</reference>